<dbReference type="HOGENOM" id="CLU_1568776_0_0_9"/>
<proteinExistence type="predicted"/>
<accession>A0A0D6DZ08</accession>
<name>A0A0D6DZ08_9LACT</name>
<dbReference type="Proteomes" id="UP000033166">
    <property type="component" value="Chromosome I"/>
</dbReference>
<dbReference type="RefSeq" id="WP_050703017.1">
    <property type="nucleotide sequence ID" value="NZ_LN774769.1"/>
</dbReference>
<gene>
    <name evidence="1" type="ORF">LACPI_1509</name>
</gene>
<evidence type="ECO:0000313" key="1">
    <source>
        <dbReference type="EMBL" id="CEN28709.1"/>
    </source>
</evidence>
<organism evidence="1 2">
    <name type="scientific">Pseudolactococcus piscium MKFS47</name>
    <dbReference type="NCBI Taxonomy" id="297352"/>
    <lineage>
        <taxon>Bacteria</taxon>
        <taxon>Bacillati</taxon>
        <taxon>Bacillota</taxon>
        <taxon>Bacilli</taxon>
        <taxon>Lactobacillales</taxon>
        <taxon>Streptococcaceae</taxon>
        <taxon>Pseudolactococcus</taxon>
    </lineage>
</organism>
<dbReference type="AlphaFoldDB" id="A0A0D6DZ08"/>
<evidence type="ECO:0000313" key="2">
    <source>
        <dbReference type="Proteomes" id="UP000033166"/>
    </source>
</evidence>
<dbReference type="KEGG" id="lpk:LACPI_1509"/>
<reference evidence="2" key="1">
    <citation type="submission" date="2015-01" db="EMBL/GenBank/DDBJ databases">
        <authorList>
            <person name="Andreevskaya M."/>
        </authorList>
    </citation>
    <scope>NUCLEOTIDE SEQUENCE [LARGE SCALE GENOMIC DNA]</scope>
    <source>
        <strain evidence="2">MKFS47</strain>
    </source>
</reference>
<protein>
    <submittedName>
        <fullName evidence="1">Uncharacterized protein</fullName>
    </submittedName>
</protein>
<sequence length="174" mass="19242">MITIKQHNTTAIAGLGILRDLESFKLTDINEAIEELETKIGKSYFGDGWNNKLQVLYSLKVFSENKKLVTEINSLKEILFNRLIVFKDKSQANVYISDIIGGLQAQGKGREFVRDGLKAEIEKLESSYSAFDLISEDDILDLSAEIGADPAALFNAVSEIIAKRNILSIGEVSA</sequence>
<dbReference type="EMBL" id="LN774769">
    <property type="protein sequence ID" value="CEN28709.1"/>
    <property type="molecule type" value="Genomic_DNA"/>
</dbReference>